<evidence type="ECO:0000256" key="1">
    <source>
        <dbReference type="ARBA" id="ARBA00004123"/>
    </source>
</evidence>
<keyword evidence="4" id="KW-0813">Transport</keyword>
<dbReference type="EMBL" id="GGEC01024245">
    <property type="protein sequence ID" value="MBX04729.1"/>
    <property type="molecule type" value="Transcribed_RNA"/>
</dbReference>
<evidence type="ECO:0000256" key="8">
    <source>
        <dbReference type="ARBA" id="ARBA00022845"/>
    </source>
</evidence>
<keyword evidence="8" id="KW-0810">Translation regulation</keyword>
<dbReference type="InterPro" id="IPR018545">
    <property type="entry name" value="Btz_dom"/>
</dbReference>
<feature type="compositionally biased region" description="Basic and acidic residues" evidence="13">
    <location>
        <begin position="140"/>
        <end position="157"/>
    </location>
</feature>
<evidence type="ECO:0000256" key="12">
    <source>
        <dbReference type="ARBA" id="ARBA00023242"/>
    </source>
</evidence>
<evidence type="ECO:0000256" key="2">
    <source>
        <dbReference type="ARBA" id="ARBA00004496"/>
    </source>
</evidence>
<feature type="compositionally biased region" description="Basic and acidic residues" evidence="13">
    <location>
        <begin position="166"/>
        <end position="193"/>
    </location>
</feature>
<dbReference type="GO" id="GO:0008380">
    <property type="term" value="P:RNA splicing"/>
    <property type="evidence" value="ECO:0007669"/>
    <property type="project" value="UniProtKB-KW"/>
</dbReference>
<evidence type="ECO:0000256" key="7">
    <source>
        <dbReference type="ARBA" id="ARBA00022816"/>
    </source>
</evidence>
<feature type="compositionally biased region" description="Basic and acidic residues" evidence="13">
    <location>
        <begin position="286"/>
        <end position="328"/>
    </location>
</feature>
<dbReference type="GO" id="GO:0006397">
    <property type="term" value="P:mRNA processing"/>
    <property type="evidence" value="ECO:0007669"/>
    <property type="project" value="UniProtKB-KW"/>
</dbReference>
<sequence length="336" mass="38734">MSRRERERDRDRERERSDGEPKRHRSGFDRELSPKRSRRDGKPEMERVLGKAGPDIGENTDRDRRNKRQLQDTLPFEARPESDSKVEPGAVSKESVKKPNGQNEGKDHLSDPTEVPRSRSYFQHDERSNAGQVGRSFGRRATEHRLRDSRDDQDRRATNKSATYDSQRRYEKPEAREDSNGVWRHDGFLKMEAEPPSPVRKRPPFREKKIPSGSENANKAATDPERPVHSTRPLSLSEKRDEGDHNPRRADRSERPAPRSRGEAQMHGLQSRERYKGGGGGGSNYRGRERMSERQGYRPGGRGEKWKHDLFDEANKSPTRKNEEDQIAKVEALLAS</sequence>
<dbReference type="GO" id="GO:0000184">
    <property type="term" value="P:nuclear-transcribed mRNA catabolic process, nonsense-mediated decay"/>
    <property type="evidence" value="ECO:0007669"/>
    <property type="project" value="UniProtKB-KW"/>
</dbReference>
<dbReference type="GO" id="GO:0006417">
    <property type="term" value="P:regulation of translation"/>
    <property type="evidence" value="ECO:0007669"/>
    <property type="project" value="UniProtKB-KW"/>
</dbReference>
<protein>
    <submittedName>
        <fullName evidence="15">Uncharacterized protein MANES_10G081700</fullName>
    </submittedName>
</protein>
<keyword evidence="12" id="KW-0539">Nucleus</keyword>
<evidence type="ECO:0000256" key="3">
    <source>
        <dbReference type="ARBA" id="ARBA00009548"/>
    </source>
</evidence>
<keyword evidence="10" id="KW-0866">Nonsense-mediated mRNA decay</keyword>
<dbReference type="GO" id="GO:0005737">
    <property type="term" value="C:cytoplasm"/>
    <property type="evidence" value="ECO:0007669"/>
    <property type="project" value="UniProtKB-SubCell"/>
</dbReference>
<evidence type="ECO:0000256" key="13">
    <source>
        <dbReference type="SAM" id="MobiDB-lite"/>
    </source>
</evidence>
<keyword evidence="11" id="KW-0508">mRNA splicing</keyword>
<comment type="subcellular location">
    <subcellularLocation>
        <location evidence="2">Cytoplasm</location>
    </subcellularLocation>
    <subcellularLocation>
        <location evidence="1">Nucleus</location>
    </subcellularLocation>
</comment>
<reference evidence="15" key="1">
    <citation type="submission" date="2018-02" db="EMBL/GenBank/DDBJ databases">
        <title>Rhizophora mucronata_Transcriptome.</title>
        <authorList>
            <person name="Meera S.P."/>
            <person name="Sreeshan A."/>
            <person name="Augustine A."/>
        </authorList>
    </citation>
    <scope>NUCLEOTIDE SEQUENCE</scope>
    <source>
        <tissue evidence="15">Leaf</tissue>
    </source>
</reference>
<evidence type="ECO:0000256" key="11">
    <source>
        <dbReference type="ARBA" id="ARBA00023187"/>
    </source>
</evidence>
<feature type="domain" description="Btz" evidence="14">
    <location>
        <begin position="87"/>
        <end position="199"/>
    </location>
</feature>
<keyword evidence="7" id="KW-0509">mRNA transport</keyword>
<feature type="compositionally biased region" description="Basic and acidic residues" evidence="13">
    <location>
        <begin position="104"/>
        <end position="128"/>
    </location>
</feature>
<proteinExistence type="inferred from homology"/>
<evidence type="ECO:0000256" key="9">
    <source>
        <dbReference type="ARBA" id="ARBA00022884"/>
    </source>
</evidence>
<dbReference type="AlphaFoldDB" id="A0A2P2KG75"/>
<dbReference type="GO" id="GO:0003729">
    <property type="term" value="F:mRNA binding"/>
    <property type="evidence" value="ECO:0007669"/>
    <property type="project" value="InterPro"/>
</dbReference>
<comment type="similarity">
    <text evidence="3">Belongs to the CASC3 family.</text>
</comment>
<name>A0A2P2KG75_RHIMU</name>
<organism evidence="15">
    <name type="scientific">Rhizophora mucronata</name>
    <name type="common">Asiatic mangrove</name>
    <dbReference type="NCBI Taxonomy" id="61149"/>
    <lineage>
        <taxon>Eukaryota</taxon>
        <taxon>Viridiplantae</taxon>
        <taxon>Streptophyta</taxon>
        <taxon>Embryophyta</taxon>
        <taxon>Tracheophyta</taxon>
        <taxon>Spermatophyta</taxon>
        <taxon>Magnoliopsida</taxon>
        <taxon>eudicotyledons</taxon>
        <taxon>Gunneridae</taxon>
        <taxon>Pentapetalae</taxon>
        <taxon>rosids</taxon>
        <taxon>fabids</taxon>
        <taxon>Malpighiales</taxon>
        <taxon>Rhizophoraceae</taxon>
        <taxon>Rhizophora</taxon>
    </lineage>
</organism>
<feature type="region of interest" description="Disordered" evidence="13">
    <location>
        <begin position="1"/>
        <end position="336"/>
    </location>
</feature>
<evidence type="ECO:0000256" key="4">
    <source>
        <dbReference type="ARBA" id="ARBA00022448"/>
    </source>
</evidence>
<keyword evidence="6" id="KW-0507">mRNA processing</keyword>
<dbReference type="PANTHER" id="PTHR36364:SF1">
    <property type="entry name" value="OS03G0203000 PROTEIN"/>
    <property type="match status" value="1"/>
</dbReference>
<dbReference type="Pfam" id="PF09405">
    <property type="entry name" value="Btz"/>
    <property type="match status" value="1"/>
</dbReference>
<accession>A0A2P2KG75</accession>
<evidence type="ECO:0000313" key="15">
    <source>
        <dbReference type="EMBL" id="MBX04729.1"/>
    </source>
</evidence>
<dbReference type="GO" id="GO:0051028">
    <property type="term" value="P:mRNA transport"/>
    <property type="evidence" value="ECO:0007669"/>
    <property type="project" value="UniProtKB-KW"/>
</dbReference>
<evidence type="ECO:0000256" key="6">
    <source>
        <dbReference type="ARBA" id="ARBA00022664"/>
    </source>
</evidence>
<keyword evidence="9" id="KW-0694">RNA-binding</keyword>
<keyword evidence="5" id="KW-0963">Cytoplasm</keyword>
<feature type="compositionally biased region" description="Basic and acidic residues" evidence="13">
    <location>
        <begin position="237"/>
        <end position="276"/>
    </location>
</feature>
<evidence type="ECO:0000259" key="14">
    <source>
        <dbReference type="Pfam" id="PF09405"/>
    </source>
</evidence>
<dbReference type="PANTHER" id="PTHR36364">
    <property type="entry name" value="OS03G0203000 PROTEIN"/>
    <property type="match status" value="1"/>
</dbReference>
<evidence type="ECO:0000256" key="5">
    <source>
        <dbReference type="ARBA" id="ARBA00022490"/>
    </source>
</evidence>
<dbReference type="GO" id="GO:0035145">
    <property type="term" value="C:exon-exon junction complex"/>
    <property type="evidence" value="ECO:0007669"/>
    <property type="project" value="InterPro"/>
</dbReference>
<feature type="compositionally biased region" description="Basic and acidic residues" evidence="13">
    <location>
        <begin position="1"/>
        <end position="49"/>
    </location>
</feature>
<evidence type="ECO:0000256" key="10">
    <source>
        <dbReference type="ARBA" id="ARBA00023161"/>
    </source>
</evidence>